<dbReference type="PANTHER" id="PTHR43441:SF3">
    <property type="entry name" value="ACETYLTRANSFERASE"/>
    <property type="match status" value="1"/>
</dbReference>
<dbReference type="Pfam" id="PF13302">
    <property type="entry name" value="Acetyltransf_3"/>
    <property type="match status" value="1"/>
</dbReference>
<evidence type="ECO:0000313" key="3">
    <source>
        <dbReference type="Proteomes" id="UP000274515"/>
    </source>
</evidence>
<dbReference type="GO" id="GO:1990189">
    <property type="term" value="F:protein N-terminal-serine acetyltransferase activity"/>
    <property type="evidence" value="ECO:0007669"/>
    <property type="project" value="TreeGrafter"/>
</dbReference>
<organism evidence="2 3">
    <name type="scientific">Saccharopolyspora rhizosphaerae</name>
    <dbReference type="NCBI Taxonomy" id="2492662"/>
    <lineage>
        <taxon>Bacteria</taxon>
        <taxon>Bacillati</taxon>
        <taxon>Actinomycetota</taxon>
        <taxon>Actinomycetes</taxon>
        <taxon>Pseudonocardiales</taxon>
        <taxon>Pseudonocardiaceae</taxon>
        <taxon>Saccharopolyspora</taxon>
    </lineage>
</organism>
<dbReference type="Gene3D" id="3.40.630.30">
    <property type="match status" value="1"/>
</dbReference>
<dbReference type="Proteomes" id="UP000274515">
    <property type="component" value="Unassembled WGS sequence"/>
</dbReference>
<keyword evidence="2" id="KW-0808">Transferase</keyword>
<comment type="caution">
    <text evidence="2">The sequence shown here is derived from an EMBL/GenBank/DDBJ whole genome shotgun (WGS) entry which is preliminary data.</text>
</comment>
<dbReference type="SUPFAM" id="SSF55729">
    <property type="entry name" value="Acyl-CoA N-acyltransferases (Nat)"/>
    <property type="match status" value="1"/>
</dbReference>
<dbReference type="InterPro" id="IPR016181">
    <property type="entry name" value="Acyl_CoA_acyltransferase"/>
</dbReference>
<dbReference type="PROSITE" id="PS51186">
    <property type="entry name" value="GNAT"/>
    <property type="match status" value="1"/>
</dbReference>
<dbReference type="GO" id="GO:0005737">
    <property type="term" value="C:cytoplasm"/>
    <property type="evidence" value="ECO:0007669"/>
    <property type="project" value="TreeGrafter"/>
</dbReference>
<accession>A0A3R8R8D5</accession>
<dbReference type="EMBL" id="RSAA01000001">
    <property type="protein sequence ID" value="RRO20751.1"/>
    <property type="molecule type" value="Genomic_DNA"/>
</dbReference>
<dbReference type="PANTHER" id="PTHR43441">
    <property type="entry name" value="RIBOSOMAL-PROTEIN-SERINE ACETYLTRANSFERASE"/>
    <property type="match status" value="1"/>
</dbReference>
<dbReference type="InterPro" id="IPR000182">
    <property type="entry name" value="GNAT_dom"/>
</dbReference>
<dbReference type="InterPro" id="IPR051908">
    <property type="entry name" value="Ribosomal_N-acetyltransferase"/>
</dbReference>
<proteinExistence type="predicted"/>
<dbReference type="AlphaFoldDB" id="A0A3R8R8D5"/>
<dbReference type="OrthoDB" id="9799321at2"/>
<keyword evidence="3" id="KW-1185">Reference proteome</keyword>
<name>A0A3R8R8D5_9PSEU</name>
<gene>
    <name evidence="2" type="ORF">EIL87_01225</name>
</gene>
<sequence length="182" mass="19930">MDRPAERIELPGALLRRPVAADAGALHQAVTESLEHLRPWMPWAAGDYTTDSAVTFIDEATTSWHTGLSYTYLITTGPSIAGAISLEHRIGDGGLEIGYWLHPAHTGRGLVTTAARALTEQAFALPGIHRVEIWHDAANTASRRIPERLGFTCIDTQHPPRFAHTAGKRGLEVVWRLTRPTA</sequence>
<evidence type="ECO:0000259" key="1">
    <source>
        <dbReference type="PROSITE" id="PS51186"/>
    </source>
</evidence>
<feature type="domain" description="N-acetyltransferase" evidence="1">
    <location>
        <begin position="24"/>
        <end position="180"/>
    </location>
</feature>
<evidence type="ECO:0000313" key="2">
    <source>
        <dbReference type="EMBL" id="RRO20751.1"/>
    </source>
</evidence>
<dbReference type="GO" id="GO:0008999">
    <property type="term" value="F:protein-N-terminal-alanine acetyltransferase activity"/>
    <property type="evidence" value="ECO:0007669"/>
    <property type="project" value="TreeGrafter"/>
</dbReference>
<protein>
    <submittedName>
        <fullName evidence="2">N-acetyltransferase</fullName>
    </submittedName>
</protein>
<reference evidence="2 3" key="1">
    <citation type="submission" date="2018-11" db="EMBL/GenBank/DDBJ databases">
        <title>Saccharopolyspora rhizosphaerae sp. nov., an actinomycete isolated from rhizosphere soil in Thailand.</title>
        <authorList>
            <person name="Intra B."/>
            <person name="Euanorasetr J."/>
            <person name="Take A."/>
            <person name="Inahashi Y."/>
            <person name="Mori M."/>
            <person name="Panbangred W."/>
            <person name="Matsumoto A."/>
        </authorList>
    </citation>
    <scope>NUCLEOTIDE SEQUENCE [LARGE SCALE GENOMIC DNA]</scope>
    <source>
        <strain evidence="2 3">H219</strain>
    </source>
</reference>